<dbReference type="PANTHER" id="PTHR43837">
    <property type="entry name" value="RIBOSOMAL PROTEIN S12 METHYLTHIOTRANSFERASE RIMO"/>
    <property type="match status" value="1"/>
</dbReference>
<evidence type="ECO:0000259" key="10">
    <source>
        <dbReference type="PROSITE" id="PS51918"/>
    </source>
</evidence>
<accession>A0ABU8MML1</accession>
<dbReference type="InterPro" id="IPR023404">
    <property type="entry name" value="rSAM_horseshoe"/>
</dbReference>
<reference evidence="11 12" key="1">
    <citation type="submission" date="2024-03" db="EMBL/GenBank/DDBJ databases">
        <title>Actinomycetospora sp. OC33-EN08, a novel actinomycete isolated from wild orchid (Aerides multiflora).</title>
        <authorList>
            <person name="Suriyachadkun C."/>
        </authorList>
    </citation>
    <scope>NUCLEOTIDE SEQUENCE [LARGE SCALE GENOMIC DNA]</scope>
    <source>
        <strain evidence="11 12">OC33-EN08</strain>
    </source>
</reference>
<dbReference type="PROSITE" id="PS51449">
    <property type="entry name" value="MTTASE_N"/>
    <property type="match status" value="1"/>
</dbReference>
<dbReference type="InterPro" id="IPR012340">
    <property type="entry name" value="NA-bd_OB-fold"/>
</dbReference>
<comment type="cofactor">
    <cofactor evidence="8">
        <name>[4Fe-4S] cluster</name>
        <dbReference type="ChEBI" id="CHEBI:49883"/>
    </cofactor>
    <text evidence="8">Binds 2 [4Fe-4S] clusters. One cluster is coordinated with 3 cysteines and an exchangeable S-adenosyl-L-methionine.</text>
</comment>
<gene>
    <name evidence="8" type="primary">rimO</name>
    <name evidence="11" type="ORF">WCD74_09150</name>
</gene>
<dbReference type="EC" id="2.8.4.4" evidence="8"/>
<dbReference type="InterPro" id="IPR007197">
    <property type="entry name" value="rSAM"/>
</dbReference>
<keyword evidence="12" id="KW-1185">Reference proteome</keyword>
<evidence type="ECO:0000256" key="6">
    <source>
        <dbReference type="ARBA" id="ARBA00023004"/>
    </source>
</evidence>
<dbReference type="PROSITE" id="PS51918">
    <property type="entry name" value="RADICAL_SAM"/>
    <property type="match status" value="1"/>
</dbReference>
<dbReference type="InterPro" id="IPR005839">
    <property type="entry name" value="Methylthiotransferase"/>
</dbReference>
<dbReference type="RefSeq" id="WP_337694536.1">
    <property type="nucleotide sequence ID" value="NZ_JBBEGN010000003.1"/>
</dbReference>
<sequence length="541" mass="57067">MPQRSGNPGRVALVTLGCARNDVDSEELAGRLAAEGWEISGADDGSADVVLVNTCTFVEQAKKDSVDAVLAAGGPDSKVVAVGCMAERYGAELAEALPEATAVLGFDHYGAIGERLDDVLAGRPLASHQPADRRTLLPLSPVKRPEAVRDGSIPGHDWLPEIPRKRLDDAPVAPLKLASGCDRRCAFCAIPSFRGAFVSRDPADVVAEAAWLADHGVAEVTLVSENSTSYGKDIDARGAAGGALERLLGDLAEVPGMRRVRVSYLQPAEVRPPLLAAIARTDRVADYFDLSFQHASAPLLRRMRRFGSRSSFTALCAEIRALAPEAGIRSNVIVGFPGETEEDLAELEAFLAEAELDAVGVFGYSDEDGTEAADLPDKIDPAEVAARVERVTSLVEVLTADRAARRVGTEVEVLVERQELSEAAAAEYPDLADVEDLDLADLGLDADPAMVEFADDEPDEAAEAADTEPGDLVWIGRAAHQGPDVDGECLLTGSDDLLADLTRGTMVRGRVVASEGVDLVVEALEVLAPGTDRVPAAAGAR</sequence>
<comment type="caution">
    <text evidence="11">The sequence shown here is derived from an EMBL/GenBank/DDBJ whole genome shotgun (WGS) entry which is preliminary data.</text>
</comment>
<evidence type="ECO:0000313" key="11">
    <source>
        <dbReference type="EMBL" id="MEJ2867930.1"/>
    </source>
</evidence>
<feature type="binding site" evidence="8">
    <location>
        <position position="55"/>
    </location>
    <ligand>
        <name>[4Fe-4S] cluster</name>
        <dbReference type="ChEBI" id="CHEBI:49883"/>
        <label>1</label>
    </ligand>
</feature>
<dbReference type="InterPro" id="IPR006638">
    <property type="entry name" value="Elp3/MiaA/NifB-like_rSAM"/>
</dbReference>
<feature type="binding site" evidence="8">
    <location>
        <position position="181"/>
    </location>
    <ligand>
        <name>[4Fe-4S] cluster</name>
        <dbReference type="ChEBI" id="CHEBI:49883"/>
        <label>2</label>
        <note>4Fe-4S-S-AdoMet</note>
    </ligand>
</feature>
<dbReference type="SFLD" id="SFLDG01082">
    <property type="entry name" value="B12-binding_domain_containing"/>
    <property type="match status" value="1"/>
</dbReference>
<comment type="subcellular location">
    <subcellularLocation>
        <location evidence="8">Cytoplasm</location>
    </subcellularLocation>
</comment>
<evidence type="ECO:0000256" key="8">
    <source>
        <dbReference type="HAMAP-Rule" id="MF_01865"/>
    </source>
</evidence>
<dbReference type="SFLD" id="SFLDG01061">
    <property type="entry name" value="methylthiotransferase"/>
    <property type="match status" value="1"/>
</dbReference>
<dbReference type="Gene3D" id="3.80.30.20">
    <property type="entry name" value="tm_1862 like domain"/>
    <property type="match status" value="1"/>
</dbReference>
<organism evidence="11 12">
    <name type="scientific">Actinomycetospora aurantiaca</name>
    <dbReference type="NCBI Taxonomy" id="3129233"/>
    <lineage>
        <taxon>Bacteria</taxon>
        <taxon>Bacillati</taxon>
        <taxon>Actinomycetota</taxon>
        <taxon>Actinomycetes</taxon>
        <taxon>Pseudonocardiales</taxon>
        <taxon>Pseudonocardiaceae</taxon>
        <taxon>Actinomycetospora</taxon>
    </lineage>
</organism>
<keyword evidence="2 8" id="KW-0963">Cytoplasm</keyword>
<feature type="binding site" evidence="8">
    <location>
        <position position="185"/>
    </location>
    <ligand>
        <name>[4Fe-4S] cluster</name>
        <dbReference type="ChEBI" id="CHEBI:49883"/>
        <label>2</label>
        <note>4Fe-4S-S-AdoMet</note>
    </ligand>
</feature>
<dbReference type="InterPro" id="IPR020612">
    <property type="entry name" value="Methylthiotransferase_CS"/>
</dbReference>
<evidence type="ECO:0000313" key="12">
    <source>
        <dbReference type="Proteomes" id="UP001385809"/>
    </source>
</evidence>
<proteinExistence type="inferred from homology"/>
<dbReference type="Pfam" id="PF00919">
    <property type="entry name" value="UPF0004"/>
    <property type="match status" value="1"/>
</dbReference>
<keyword evidence="7 8" id="KW-0411">Iron-sulfur</keyword>
<feature type="domain" description="MTTase N-terminal" evidence="9">
    <location>
        <begin position="9"/>
        <end position="121"/>
    </location>
</feature>
<evidence type="ECO:0000256" key="4">
    <source>
        <dbReference type="ARBA" id="ARBA00022691"/>
    </source>
</evidence>
<feature type="binding site" evidence="8">
    <location>
        <position position="188"/>
    </location>
    <ligand>
        <name>[4Fe-4S] cluster</name>
        <dbReference type="ChEBI" id="CHEBI:49883"/>
        <label>2</label>
        <note>4Fe-4S-S-AdoMet</note>
    </ligand>
</feature>
<keyword evidence="4 8" id="KW-0949">S-adenosyl-L-methionine</keyword>
<dbReference type="Pfam" id="PF18693">
    <property type="entry name" value="TRAM_2"/>
    <property type="match status" value="1"/>
</dbReference>
<name>A0ABU8MML1_9PSEU</name>
<keyword evidence="1 8" id="KW-0004">4Fe-4S</keyword>
<dbReference type="GO" id="GO:0016740">
    <property type="term" value="F:transferase activity"/>
    <property type="evidence" value="ECO:0007669"/>
    <property type="project" value="UniProtKB-KW"/>
</dbReference>
<keyword evidence="3 8" id="KW-0808">Transferase</keyword>
<dbReference type="InterPro" id="IPR005840">
    <property type="entry name" value="Ribosomal_uS12_MeSTrfase_RimO"/>
</dbReference>
<evidence type="ECO:0000256" key="3">
    <source>
        <dbReference type="ARBA" id="ARBA00022679"/>
    </source>
</evidence>
<dbReference type="Pfam" id="PF04055">
    <property type="entry name" value="Radical_SAM"/>
    <property type="match status" value="1"/>
</dbReference>
<evidence type="ECO:0000256" key="1">
    <source>
        <dbReference type="ARBA" id="ARBA00022485"/>
    </source>
</evidence>
<feature type="binding site" evidence="8">
    <location>
        <position position="18"/>
    </location>
    <ligand>
        <name>[4Fe-4S] cluster</name>
        <dbReference type="ChEBI" id="CHEBI:49883"/>
        <label>1</label>
    </ligand>
</feature>
<dbReference type="HAMAP" id="MF_01865">
    <property type="entry name" value="MTTase_RimO"/>
    <property type="match status" value="1"/>
</dbReference>
<keyword evidence="5 8" id="KW-0479">Metal-binding</keyword>
<keyword evidence="6 8" id="KW-0408">Iron</keyword>
<dbReference type="Gene3D" id="3.40.50.12160">
    <property type="entry name" value="Methylthiotransferase, N-terminal domain"/>
    <property type="match status" value="1"/>
</dbReference>
<dbReference type="Proteomes" id="UP001385809">
    <property type="component" value="Unassembled WGS sequence"/>
</dbReference>
<dbReference type="InterPro" id="IPR002792">
    <property type="entry name" value="TRAM_dom"/>
</dbReference>
<dbReference type="NCBIfam" id="TIGR00089">
    <property type="entry name" value="MiaB/RimO family radical SAM methylthiotransferase"/>
    <property type="match status" value="1"/>
</dbReference>
<dbReference type="InterPro" id="IPR038135">
    <property type="entry name" value="Methylthiotransferase_N_sf"/>
</dbReference>
<comment type="similarity">
    <text evidence="8">Belongs to the methylthiotransferase family. RimO subfamily.</text>
</comment>
<protein>
    <recommendedName>
        <fullName evidence="8">Ribosomal protein uS12 methylthiotransferase RimO</fullName>
        <shortName evidence="8">uS12 MTTase</shortName>
        <shortName evidence="8">uS12 methylthiotransferase</shortName>
        <ecNumber evidence="8">2.8.4.4</ecNumber>
    </recommendedName>
    <alternativeName>
        <fullName evidence="8">Ribosomal protein uS12 (aspartate-C(3))-methylthiotransferase</fullName>
    </alternativeName>
    <alternativeName>
        <fullName evidence="8">Ribosome maturation factor RimO</fullName>
    </alternativeName>
</protein>
<dbReference type="SUPFAM" id="SSF102114">
    <property type="entry name" value="Radical SAM enzymes"/>
    <property type="match status" value="1"/>
</dbReference>
<feature type="binding site" evidence="8">
    <location>
        <position position="84"/>
    </location>
    <ligand>
        <name>[4Fe-4S] cluster</name>
        <dbReference type="ChEBI" id="CHEBI:49883"/>
        <label>1</label>
    </ligand>
</feature>
<dbReference type="SFLD" id="SFLDS00029">
    <property type="entry name" value="Radical_SAM"/>
    <property type="match status" value="1"/>
</dbReference>
<evidence type="ECO:0000256" key="5">
    <source>
        <dbReference type="ARBA" id="ARBA00022723"/>
    </source>
</evidence>
<dbReference type="SMART" id="SM00729">
    <property type="entry name" value="Elp3"/>
    <property type="match status" value="1"/>
</dbReference>
<evidence type="ECO:0000259" key="9">
    <source>
        <dbReference type="PROSITE" id="PS51449"/>
    </source>
</evidence>
<dbReference type="Gene3D" id="2.40.50.140">
    <property type="entry name" value="Nucleic acid-binding proteins"/>
    <property type="match status" value="1"/>
</dbReference>
<dbReference type="CDD" id="cd01335">
    <property type="entry name" value="Radical_SAM"/>
    <property type="match status" value="1"/>
</dbReference>
<dbReference type="InterPro" id="IPR013848">
    <property type="entry name" value="Methylthiotransferase_N"/>
</dbReference>
<comment type="catalytic activity">
    <reaction evidence="8">
        <text>L-aspartate(89)-[ribosomal protein uS12]-hydrogen + (sulfur carrier)-SH + AH2 + 2 S-adenosyl-L-methionine = 3-methylsulfanyl-L-aspartate(89)-[ribosomal protein uS12]-hydrogen + (sulfur carrier)-H + 5'-deoxyadenosine + L-methionine + A + S-adenosyl-L-homocysteine + 2 H(+)</text>
        <dbReference type="Rhea" id="RHEA:37087"/>
        <dbReference type="Rhea" id="RHEA-COMP:10460"/>
        <dbReference type="Rhea" id="RHEA-COMP:10461"/>
        <dbReference type="Rhea" id="RHEA-COMP:14737"/>
        <dbReference type="Rhea" id="RHEA-COMP:14739"/>
        <dbReference type="ChEBI" id="CHEBI:13193"/>
        <dbReference type="ChEBI" id="CHEBI:15378"/>
        <dbReference type="ChEBI" id="CHEBI:17319"/>
        <dbReference type="ChEBI" id="CHEBI:17499"/>
        <dbReference type="ChEBI" id="CHEBI:29917"/>
        <dbReference type="ChEBI" id="CHEBI:29961"/>
        <dbReference type="ChEBI" id="CHEBI:57844"/>
        <dbReference type="ChEBI" id="CHEBI:57856"/>
        <dbReference type="ChEBI" id="CHEBI:59789"/>
        <dbReference type="ChEBI" id="CHEBI:64428"/>
        <dbReference type="ChEBI" id="CHEBI:73599"/>
        <dbReference type="EC" id="2.8.4.4"/>
    </reaction>
</comment>
<evidence type="ECO:0000256" key="2">
    <source>
        <dbReference type="ARBA" id="ARBA00022490"/>
    </source>
</evidence>
<dbReference type="PANTHER" id="PTHR43837:SF1">
    <property type="entry name" value="RIBOSOMAL PROTEIN US12 METHYLTHIOTRANSFERASE RIMO"/>
    <property type="match status" value="1"/>
</dbReference>
<evidence type="ECO:0000256" key="7">
    <source>
        <dbReference type="ARBA" id="ARBA00023014"/>
    </source>
</evidence>
<dbReference type="EMBL" id="JBBEGN010000003">
    <property type="protein sequence ID" value="MEJ2867930.1"/>
    <property type="molecule type" value="Genomic_DNA"/>
</dbReference>
<dbReference type="InterPro" id="IPR058240">
    <property type="entry name" value="rSAM_sf"/>
</dbReference>
<feature type="domain" description="Radical SAM core" evidence="10">
    <location>
        <begin position="167"/>
        <end position="401"/>
    </location>
</feature>
<comment type="function">
    <text evidence="8">Catalyzes the methylthiolation of an aspartic acid residue of ribosomal protein uS12.</text>
</comment>
<dbReference type="PROSITE" id="PS01278">
    <property type="entry name" value="MTTASE_RADICAL"/>
    <property type="match status" value="1"/>
</dbReference>